<dbReference type="Proteomes" id="UP001055072">
    <property type="component" value="Unassembled WGS sequence"/>
</dbReference>
<accession>A0ACB8TP87</accession>
<evidence type="ECO:0000313" key="1">
    <source>
        <dbReference type="EMBL" id="KAI0083819.1"/>
    </source>
</evidence>
<comment type="caution">
    <text evidence="1">The sequence shown here is derived from an EMBL/GenBank/DDBJ whole genome shotgun (WGS) entry which is preliminary data.</text>
</comment>
<gene>
    <name evidence="1" type="ORF">BDY19DRAFT_998215</name>
</gene>
<organism evidence="1 2">
    <name type="scientific">Irpex rosettiformis</name>
    <dbReference type="NCBI Taxonomy" id="378272"/>
    <lineage>
        <taxon>Eukaryota</taxon>
        <taxon>Fungi</taxon>
        <taxon>Dikarya</taxon>
        <taxon>Basidiomycota</taxon>
        <taxon>Agaricomycotina</taxon>
        <taxon>Agaricomycetes</taxon>
        <taxon>Polyporales</taxon>
        <taxon>Irpicaceae</taxon>
        <taxon>Irpex</taxon>
    </lineage>
</organism>
<dbReference type="EMBL" id="MU274952">
    <property type="protein sequence ID" value="KAI0083819.1"/>
    <property type="molecule type" value="Genomic_DNA"/>
</dbReference>
<sequence>MDFIHRKLSSRKYVDLLKDSCSKWANWDPPKIIHVGDFGTIDRESGEFIHEGNVYTHPDLAPIAHDHPVQPTAEDDLLLIKSAYARRIEQAVGVQGAALPATAAVSIQVQFMKRRGAFLVMHKARMSHLPDDLLNLLRANSILKDKCLVSEVFLCRGYAQYLSNRDNYTVTLALDSGAGAAPISGGVNLVWNAQGAQGYLRHSYNENPVFSPLYGLKVFRSSWPVRREDFELTAANGEWMDVGVPWDDLNENGVEDMDTDEEENASEQAQD</sequence>
<protein>
    <submittedName>
        <fullName evidence="1">Uncharacterized protein</fullName>
    </submittedName>
</protein>
<name>A0ACB8TP87_9APHY</name>
<evidence type="ECO:0000313" key="2">
    <source>
        <dbReference type="Proteomes" id="UP001055072"/>
    </source>
</evidence>
<proteinExistence type="predicted"/>
<reference evidence="1" key="1">
    <citation type="journal article" date="2021" name="Environ. Microbiol.">
        <title>Gene family expansions and transcriptome signatures uncover fungal adaptations to wood decay.</title>
        <authorList>
            <person name="Hage H."/>
            <person name="Miyauchi S."/>
            <person name="Viragh M."/>
            <person name="Drula E."/>
            <person name="Min B."/>
            <person name="Chaduli D."/>
            <person name="Navarro D."/>
            <person name="Favel A."/>
            <person name="Norest M."/>
            <person name="Lesage-Meessen L."/>
            <person name="Balint B."/>
            <person name="Merenyi Z."/>
            <person name="de Eugenio L."/>
            <person name="Morin E."/>
            <person name="Martinez A.T."/>
            <person name="Baldrian P."/>
            <person name="Stursova M."/>
            <person name="Martinez M.J."/>
            <person name="Novotny C."/>
            <person name="Magnuson J.K."/>
            <person name="Spatafora J.W."/>
            <person name="Maurice S."/>
            <person name="Pangilinan J."/>
            <person name="Andreopoulos W."/>
            <person name="LaButti K."/>
            <person name="Hundley H."/>
            <person name="Na H."/>
            <person name="Kuo A."/>
            <person name="Barry K."/>
            <person name="Lipzen A."/>
            <person name="Henrissat B."/>
            <person name="Riley R."/>
            <person name="Ahrendt S."/>
            <person name="Nagy L.G."/>
            <person name="Grigoriev I.V."/>
            <person name="Martin F."/>
            <person name="Rosso M.N."/>
        </authorList>
    </citation>
    <scope>NUCLEOTIDE SEQUENCE</scope>
    <source>
        <strain evidence="1">CBS 384.51</strain>
    </source>
</reference>
<keyword evidence="2" id="KW-1185">Reference proteome</keyword>